<dbReference type="PANTHER" id="PTHR30015:SF7">
    <property type="entry name" value="TYPE IV METHYL-DIRECTED RESTRICTION ENZYME ECOKMRR"/>
    <property type="match status" value="1"/>
</dbReference>
<keyword evidence="2" id="KW-0472">Membrane</keyword>
<evidence type="ECO:0000313" key="8">
    <source>
        <dbReference type="Proteomes" id="UP000683436"/>
    </source>
</evidence>
<reference evidence="5 8" key="2">
    <citation type="submission" date="2021-06" db="EMBL/GenBank/DDBJ databases">
        <title>Microbial metabolic specificity influences pelagic lipid remineralization.</title>
        <authorList>
            <person name="Behrendt L."/>
            <person name="Hunter J.E."/>
            <person name="Alcolombri U."/>
            <person name="Smriga S."/>
            <person name="Mincer T."/>
            <person name="Lowenstein D.P."/>
            <person name="Peaudecerf F.J."/>
            <person name="Fernandez V.I."/>
            <person name="Fredricks H."/>
            <person name="Almblad H."/>
            <person name="Harrison J.J."/>
            <person name="Stocker R."/>
            <person name="Van Mooy B.A.S."/>
        </authorList>
    </citation>
    <scope>NUCLEOTIDE SEQUENCE [LARGE SCALE GENOMIC DNA]</scope>
    <source>
        <strain evidence="5 8">A252</strain>
    </source>
</reference>
<dbReference type="PANTHER" id="PTHR30015">
    <property type="entry name" value="MRR RESTRICTION SYSTEM PROTEIN"/>
    <property type="match status" value="1"/>
</dbReference>
<dbReference type="SUPFAM" id="SSF57783">
    <property type="entry name" value="Zinc beta-ribbon"/>
    <property type="match status" value="1"/>
</dbReference>
<dbReference type="InterPro" id="IPR011856">
    <property type="entry name" value="tRNA_endonuc-like_dom_sf"/>
</dbReference>
<keyword evidence="6" id="KW-0255">Endonuclease</keyword>
<dbReference type="Gene3D" id="3.40.1350.10">
    <property type="match status" value="1"/>
</dbReference>
<keyword evidence="2" id="KW-1133">Transmembrane helix</keyword>
<feature type="compositionally biased region" description="Polar residues" evidence="1">
    <location>
        <begin position="220"/>
        <end position="246"/>
    </location>
</feature>
<dbReference type="AlphaFoldDB" id="A0A365PZI2"/>
<keyword evidence="8" id="KW-1185">Reference proteome</keyword>
<keyword evidence="5" id="KW-0378">Hydrolase</keyword>
<dbReference type="InterPro" id="IPR013498">
    <property type="entry name" value="Topo_IA_Znf"/>
</dbReference>
<name>A0A365PZI2_9GAMM</name>
<protein>
    <submittedName>
        <fullName evidence="6">Restriction endonuclease</fullName>
        <ecNumber evidence="5">3.1.21.-</ecNumber>
    </submittedName>
</protein>
<proteinExistence type="predicted"/>
<dbReference type="Pfam" id="PF01396">
    <property type="entry name" value="Zn_ribbon_Top1"/>
    <property type="match status" value="1"/>
</dbReference>
<dbReference type="InterPro" id="IPR007560">
    <property type="entry name" value="Restrct_endonuc_IV_Mrr"/>
</dbReference>
<dbReference type="Proteomes" id="UP000683436">
    <property type="component" value="Chromosome"/>
</dbReference>
<dbReference type="EMBL" id="CP076683">
    <property type="protein sequence ID" value="QWV15291.1"/>
    <property type="molecule type" value="Genomic_DNA"/>
</dbReference>
<dbReference type="RefSeq" id="WP_128119045.1">
    <property type="nucleotide sequence ID" value="NZ_CP076683.1"/>
</dbReference>
<organism evidence="6 7">
    <name type="scientific">Stutzerimonas zhaodongensis</name>
    <dbReference type="NCBI Taxonomy" id="1176257"/>
    <lineage>
        <taxon>Bacteria</taxon>
        <taxon>Pseudomonadati</taxon>
        <taxon>Pseudomonadota</taxon>
        <taxon>Gammaproteobacteria</taxon>
        <taxon>Pseudomonadales</taxon>
        <taxon>Pseudomonadaceae</taxon>
        <taxon>Stutzerimonas</taxon>
    </lineage>
</organism>
<dbReference type="EC" id="3.1.21.-" evidence="5"/>
<reference evidence="6 7" key="1">
    <citation type="submission" date="2018-06" db="EMBL/GenBank/DDBJ databases">
        <title>Whole genome sequencing of four bacterial strains from South Shetland trench revealing bio-synthetic gene clusters.</title>
        <authorList>
            <person name="Abdel-Mageed W.M."/>
            <person name="Lehri B."/>
            <person name="Jarmusch S.A."/>
            <person name="Miranda K."/>
            <person name="Goodfellow M."/>
            <person name="Jaspars M."/>
            <person name="Karlyshev A.V."/>
        </authorList>
    </citation>
    <scope>NUCLEOTIDE SEQUENCE [LARGE SCALE GENOMIC DNA]</scope>
    <source>
        <strain evidence="6 7">SST2</strain>
    </source>
</reference>
<evidence type="ECO:0000313" key="7">
    <source>
        <dbReference type="Proteomes" id="UP000252554"/>
    </source>
</evidence>
<dbReference type="Pfam" id="PF04471">
    <property type="entry name" value="Mrr_cat"/>
    <property type="match status" value="1"/>
</dbReference>
<evidence type="ECO:0000313" key="5">
    <source>
        <dbReference type="EMBL" id="QWV15291.1"/>
    </source>
</evidence>
<feature type="domain" description="Restriction endonuclease type IV Mrr" evidence="4">
    <location>
        <begin position="105"/>
        <end position="216"/>
    </location>
</feature>
<dbReference type="GO" id="GO:0003916">
    <property type="term" value="F:DNA topoisomerase activity"/>
    <property type="evidence" value="ECO:0007669"/>
    <property type="project" value="InterPro"/>
</dbReference>
<sequence>MARRRKQSPFEDLIDLAALLPWWITLPLALIAFLWLHSIATSPIPTLANPAEFNSQLPGMMLRGLAVPAQYFLPAALVIGAIASVFGRMRRKKLFNSVASNENTLESISWREFELLVGEAFRRKGFTVQETGQGGADGGIDLVLLKDGEKYLVQCKQWRRQLVQVNVVRELFGVMAAEGAKGGFVVISGRFTEDAKAFARGKNLQLIEGAELSDMIRQSRATAARRNSQPTTIETPDQATSVSSDPLIQPRRAAQPTCPTCHARMVLRVAKRGSNVGNSFWGCSQFPKCKTTRNEMPA</sequence>
<dbReference type="Proteomes" id="UP000252554">
    <property type="component" value="Unassembled WGS sequence"/>
</dbReference>
<evidence type="ECO:0000259" key="3">
    <source>
        <dbReference type="Pfam" id="PF01396"/>
    </source>
</evidence>
<feature type="transmembrane region" description="Helical" evidence="2">
    <location>
        <begin position="69"/>
        <end position="87"/>
    </location>
</feature>
<evidence type="ECO:0000259" key="4">
    <source>
        <dbReference type="Pfam" id="PF04471"/>
    </source>
</evidence>
<dbReference type="InterPro" id="IPR052906">
    <property type="entry name" value="Type_IV_Methyl-Rstrct_Enzyme"/>
</dbReference>
<accession>A0A365PZI2</accession>
<feature type="region of interest" description="Disordered" evidence="1">
    <location>
        <begin position="220"/>
        <end position="255"/>
    </location>
</feature>
<dbReference type="InterPro" id="IPR011335">
    <property type="entry name" value="Restrct_endonuc-II-like"/>
</dbReference>
<feature type="transmembrane region" description="Helical" evidence="2">
    <location>
        <begin position="12"/>
        <end position="36"/>
    </location>
</feature>
<evidence type="ECO:0000256" key="2">
    <source>
        <dbReference type="SAM" id="Phobius"/>
    </source>
</evidence>
<keyword evidence="2" id="KW-0812">Transmembrane</keyword>
<dbReference type="EMBL" id="QNTV01000001">
    <property type="protein sequence ID" value="RBA62350.1"/>
    <property type="molecule type" value="Genomic_DNA"/>
</dbReference>
<dbReference type="Gene3D" id="3.30.65.10">
    <property type="entry name" value="Bacterial Topoisomerase I, domain 1"/>
    <property type="match status" value="1"/>
</dbReference>
<gene>
    <name evidence="6" type="ORF">DQ403_01860</name>
    <name evidence="5" type="ORF">KQ248_11990</name>
</gene>
<dbReference type="GO" id="GO:0005694">
    <property type="term" value="C:chromosome"/>
    <property type="evidence" value="ECO:0007669"/>
    <property type="project" value="InterPro"/>
</dbReference>
<dbReference type="GO" id="GO:0006265">
    <property type="term" value="P:DNA topological change"/>
    <property type="evidence" value="ECO:0007669"/>
    <property type="project" value="InterPro"/>
</dbReference>
<feature type="domain" description="DNA topoisomerase type IA zn finger" evidence="3">
    <location>
        <begin position="257"/>
        <end position="295"/>
    </location>
</feature>
<evidence type="ECO:0000256" key="1">
    <source>
        <dbReference type="SAM" id="MobiDB-lite"/>
    </source>
</evidence>
<keyword evidence="6" id="KW-0540">Nuclease</keyword>
<dbReference type="GO" id="GO:0015666">
    <property type="term" value="F:restriction endodeoxyribonuclease activity"/>
    <property type="evidence" value="ECO:0007669"/>
    <property type="project" value="TreeGrafter"/>
</dbReference>
<evidence type="ECO:0000313" key="6">
    <source>
        <dbReference type="EMBL" id="RBA62350.1"/>
    </source>
</evidence>
<dbReference type="GO" id="GO:0009307">
    <property type="term" value="P:DNA restriction-modification system"/>
    <property type="evidence" value="ECO:0007669"/>
    <property type="project" value="InterPro"/>
</dbReference>
<dbReference type="GO" id="GO:0003677">
    <property type="term" value="F:DNA binding"/>
    <property type="evidence" value="ECO:0007669"/>
    <property type="project" value="InterPro"/>
</dbReference>
<dbReference type="SUPFAM" id="SSF52980">
    <property type="entry name" value="Restriction endonuclease-like"/>
    <property type="match status" value="1"/>
</dbReference>